<gene>
    <name evidence="1" type="ORF">S06H3_20384</name>
</gene>
<comment type="caution">
    <text evidence="1">The sequence shown here is derived from an EMBL/GenBank/DDBJ whole genome shotgun (WGS) entry which is preliminary data.</text>
</comment>
<protein>
    <submittedName>
        <fullName evidence="1">Uncharacterized protein</fullName>
    </submittedName>
</protein>
<accession>X1L2Z3</accession>
<proteinExistence type="predicted"/>
<name>X1L2Z3_9ZZZZ</name>
<evidence type="ECO:0000313" key="1">
    <source>
        <dbReference type="EMBL" id="GAI13712.1"/>
    </source>
</evidence>
<organism evidence="1">
    <name type="scientific">marine sediment metagenome</name>
    <dbReference type="NCBI Taxonomy" id="412755"/>
    <lineage>
        <taxon>unclassified sequences</taxon>
        <taxon>metagenomes</taxon>
        <taxon>ecological metagenomes</taxon>
    </lineage>
</organism>
<dbReference type="AlphaFoldDB" id="X1L2Z3"/>
<dbReference type="EMBL" id="BARV01010550">
    <property type="protein sequence ID" value="GAI13712.1"/>
    <property type="molecule type" value="Genomic_DNA"/>
</dbReference>
<reference evidence="1" key="1">
    <citation type="journal article" date="2014" name="Front. Microbiol.">
        <title>High frequency of phylogenetically diverse reductive dehalogenase-homologous genes in deep subseafloor sedimentary metagenomes.</title>
        <authorList>
            <person name="Kawai M."/>
            <person name="Futagami T."/>
            <person name="Toyoda A."/>
            <person name="Takaki Y."/>
            <person name="Nishi S."/>
            <person name="Hori S."/>
            <person name="Arai W."/>
            <person name="Tsubouchi T."/>
            <person name="Morono Y."/>
            <person name="Uchiyama I."/>
            <person name="Ito T."/>
            <person name="Fujiyama A."/>
            <person name="Inagaki F."/>
            <person name="Takami H."/>
        </authorList>
    </citation>
    <scope>NUCLEOTIDE SEQUENCE</scope>
    <source>
        <strain evidence="1">Expedition CK06-06</strain>
    </source>
</reference>
<sequence>MALICITDDPYKRDFYHWVLQGHCEGYDIPVDEGFEWKEEEGIPKIISIGYPKTLRKRFSKFLYDFPHLSDLFRPHRFALHIVC</sequence>